<evidence type="ECO:0000313" key="3">
    <source>
        <dbReference type="EMBL" id="RVW61708.1"/>
    </source>
</evidence>
<feature type="compositionally biased region" description="Low complexity" evidence="1">
    <location>
        <begin position="28"/>
        <end position="59"/>
    </location>
</feature>
<keyword evidence="2" id="KW-0472">Membrane</keyword>
<feature type="transmembrane region" description="Helical" evidence="2">
    <location>
        <begin position="73"/>
        <end position="92"/>
    </location>
</feature>
<keyword evidence="2" id="KW-1133">Transmembrane helix</keyword>
<proteinExistence type="predicted"/>
<name>A0A438FP29_VITVI</name>
<gene>
    <name evidence="3" type="ORF">CK203_066020</name>
</gene>
<evidence type="ECO:0000256" key="1">
    <source>
        <dbReference type="SAM" id="MobiDB-lite"/>
    </source>
</evidence>
<keyword evidence="2" id="KW-0812">Transmembrane</keyword>
<dbReference type="EMBL" id="QGNW01000813">
    <property type="protein sequence ID" value="RVW61708.1"/>
    <property type="molecule type" value="Genomic_DNA"/>
</dbReference>
<evidence type="ECO:0000256" key="2">
    <source>
        <dbReference type="SAM" id="Phobius"/>
    </source>
</evidence>
<feature type="region of interest" description="Disordered" evidence="1">
    <location>
        <begin position="1"/>
        <end position="59"/>
    </location>
</feature>
<organism evidence="3 4">
    <name type="scientific">Vitis vinifera</name>
    <name type="common">Grape</name>
    <dbReference type="NCBI Taxonomy" id="29760"/>
    <lineage>
        <taxon>Eukaryota</taxon>
        <taxon>Viridiplantae</taxon>
        <taxon>Streptophyta</taxon>
        <taxon>Embryophyta</taxon>
        <taxon>Tracheophyta</taxon>
        <taxon>Spermatophyta</taxon>
        <taxon>Magnoliopsida</taxon>
        <taxon>eudicotyledons</taxon>
        <taxon>Gunneridae</taxon>
        <taxon>Pentapetalae</taxon>
        <taxon>rosids</taxon>
        <taxon>Vitales</taxon>
        <taxon>Vitaceae</taxon>
        <taxon>Viteae</taxon>
        <taxon>Vitis</taxon>
    </lineage>
</organism>
<reference evidence="3 4" key="1">
    <citation type="journal article" date="2018" name="PLoS Genet.">
        <title>Population sequencing reveals clonal diversity and ancestral inbreeding in the grapevine cultivar Chardonnay.</title>
        <authorList>
            <person name="Roach M.J."/>
            <person name="Johnson D.L."/>
            <person name="Bohlmann J."/>
            <person name="van Vuuren H.J."/>
            <person name="Jones S.J."/>
            <person name="Pretorius I.S."/>
            <person name="Schmidt S.A."/>
            <person name="Borneman A.R."/>
        </authorList>
    </citation>
    <scope>NUCLEOTIDE SEQUENCE [LARGE SCALE GENOMIC DNA]</scope>
    <source>
        <strain evidence="4">cv. Chardonnay</strain>
        <tissue evidence="3">Leaf</tissue>
    </source>
</reference>
<dbReference type="Proteomes" id="UP000288805">
    <property type="component" value="Unassembled WGS sequence"/>
</dbReference>
<comment type="caution">
    <text evidence="3">The sequence shown here is derived from an EMBL/GenBank/DDBJ whole genome shotgun (WGS) entry which is preliminary data.</text>
</comment>
<evidence type="ECO:0000313" key="4">
    <source>
        <dbReference type="Proteomes" id="UP000288805"/>
    </source>
</evidence>
<protein>
    <submittedName>
        <fullName evidence="3">Uncharacterized protein</fullName>
    </submittedName>
</protein>
<accession>A0A438FP29</accession>
<sequence length="105" mass="11815">MPVPLEPTDPSQEAPPAEQTVPHEETTTVEIETSIQSTQTTTTEPSSPHDPPTTTDHLSTFYDSDSMSLRRHHFLPVFSIALATLRAMLAWLGRRELRKEVLFKC</sequence>
<dbReference type="AlphaFoldDB" id="A0A438FP29"/>